<dbReference type="InterPro" id="IPR011333">
    <property type="entry name" value="SKP1/BTB/POZ_sf"/>
</dbReference>
<organism evidence="1 2">
    <name type="scientific">Gymnopilus junonius</name>
    <name type="common">Spectacular rustgill mushroom</name>
    <name type="synonym">Gymnopilus spectabilis subsp. junonius</name>
    <dbReference type="NCBI Taxonomy" id="109634"/>
    <lineage>
        <taxon>Eukaryota</taxon>
        <taxon>Fungi</taxon>
        <taxon>Dikarya</taxon>
        <taxon>Basidiomycota</taxon>
        <taxon>Agaricomycotina</taxon>
        <taxon>Agaricomycetes</taxon>
        <taxon>Agaricomycetidae</taxon>
        <taxon>Agaricales</taxon>
        <taxon>Agaricineae</taxon>
        <taxon>Hymenogastraceae</taxon>
        <taxon>Gymnopilus</taxon>
    </lineage>
</organism>
<dbReference type="Proteomes" id="UP000724874">
    <property type="component" value="Unassembled WGS sequence"/>
</dbReference>
<dbReference type="SUPFAM" id="SSF54695">
    <property type="entry name" value="POZ domain"/>
    <property type="match status" value="1"/>
</dbReference>
<dbReference type="AlphaFoldDB" id="A0A9P5TGF6"/>
<evidence type="ECO:0000313" key="1">
    <source>
        <dbReference type="EMBL" id="KAF8877838.1"/>
    </source>
</evidence>
<dbReference type="Gene3D" id="3.30.710.10">
    <property type="entry name" value="Potassium Channel Kv1.1, Chain A"/>
    <property type="match status" value="1"/>
</dbReference>
<accession>A0A9P5TGF6</accession>
<gene>
    <name evidence="1" type="ORF">CPB84DRAFT_355279</name>
</gene>
<evidence type="ECO:0000313" key="2">
    <source>
        <dbReference type="Proteomes" id="UP000724874"/>
    </source>
</evidence>
<sequence>MVDFLCYPLHTDFSLALVNSSNADITIQSSDNVLFRLHRQNLAVTTGAFPGSEFVSTPEEVVHLTEPAKVLEVVFQFVYPRRDMVMLEDIDFKTLLAIAEAMEKYEVFLGIKTCTEQLSKFLPSHPTEVIAHAVKHDLVQLIDEAALLLARSPLLETLRILPPHCIFPWVRCRKGII</sequence>
<evidence type="ECO:0008006" key="3">
    <source>
        <dbReference type="Google" id="ProtNLM"/>
    </source>
</evidence>
<reference evidence="1" key="1">
    <citation type="submission" date="2020-11" db="EMBL/GenBank/DDBJ databases">
        <authorList>
            <consortium name="DOE Joint Genome Institute"/>
            <person name="Ahrendt S."/>
            <person name="Riley R."/>
            <person name="Andreopoulos W."/>
            <person name="LaButti K."/>
            <person name="Pangilinan J."/>
            <person name="Ruiz-duenas F.J."/>
            <person name="Barrasa J.M."/>
            <person name="Sanchez-Garcia M."/>
            <person name="Camarero S."/>
            <person name="Miyauchi S."/>
            <person name="Serrano A."/>
            <person name="Linde D."/>
            <person name="Babiker R."/>
            <person name="Drula E."/>
            <person name="Ayuso-Fernandez I."/>
            <person name="Pacheco R."/>
            <person name="Padilla G."/>
            <person name="Ferreira P."/>
            <person name="Barriuso J."/>
            <person name="Kellner H."/>
            <person name="Castanera R."/>
            <person name="Alfaro M."/>
            <person name="Ramirez L."/>
            <person name="Pisabarro A.G."/>
            <person name="Kuo A."/>
            <person name="Tritt A."/>
            <person name="Lipzen A."/>
            <person name="He G."/>
            <person name="Yan M."/>
            <person name="Ng V."/>
            <person name="Cullen D."/>
            <person name="Martin F."/>
            <person name="Rosso M.-N."/>
            <person name="Henrissat B."/>
            <person name="Hibbett D."/>
            <person name="Martinez A.T."/>
            <person name="Grigoriev I.V."/>
        </authorList>
    </citation>
    <scope>NUCLEOTIDE SEQUENCE</scope>
    <source>
        <strain evidence="1">AH 44721</strain>
    </source>
</reference>
<name>A0A9P5TGF6_GYMJU</name>
<proteinExistence type="predicted"/>
<dbReference type="EMBL" id="JADNYJ010000165">
    <property type="protein sequence ID" value="KAF8877838.1"/>
    <property type="molecule type" value="Genomic_DNA"/>
</dbReference>
<dbReference type="OrthoDB" id="3184970at2759"/>
<protein>
    <recommendedName>
        <fullName evidence="3">BTB domain-containing protein</fullName>
    </recommendedName>
</protein>
<keyword evidence="2" id="KW-1185">Reference proteome</keyword>
<comment type="caution">
    <text evidence="1">The sequence shown here is derived from an EMBL/GenBank/DDBJ whole genome shotgun (WGS) entry which is preliminary data.</text>
</comment>